<evidence type="ECO:0000256" key="1">
    <source>
        <dbReference type="ARBA" id="ARBA00003603"/>
    </source>
</evidence>
<reference evidence="13" key="1">
    <citation type="submission" date="2017-02" db="EMBL/GenBank/DDBJ databases">
        <title>A recombinant Tomato leaf curl Palampur virus is associated with leaf curl and mosaic disease of cucumber and muskmelon.</title>
        <authorList>
            <person name="Venkataravanappa V."/>
            <person name="Lakshiminarayana Reddy C.N."/>
            <person name="Chauhan N."/>
            <person name="Krishna Reddy M."/>
        </authorList>
    </citation>
    <scope>NUCLEOTIDE SEQUENCE</scope>
    <source>
        <strain evidence="13">Mm-1</strain>
    </source>
</reference>
<dbReference type="Pfam" id="PF03716">
    <property type="entry name" value="WCCH"/>
    <property type="match status" value="1"/>
</dbReference>
<dbReference type="GO" id="GO:0019028">
    <property type="term" value="C:viral capsid"/>
    <property type="evidence" value="ECO:0007669"/>
    <property type="project" value="UniProtKB-KW"/>
</dbReference>
<keyword evidence="13" id="KW-0946">Virion</keyword>
<evidence type="ECO:0000256" key="3">
    <source>
        <dbReference type="ARBA" id="ARBA00009397"/>
    </source>
</evidence>
<keyword evidence="7" id="KW-1090">Inhibition of host innate immune response by virus</keyword>
<comment type="function">
    <text evidence="1 10">Through its interaction with host SGS3, acts as a suppressor of RNA-mediated gene silencing, also known as post-transcriptional gene silencing (PTGS), a mechanism of plant viral defense that limits the accumulation of viral RNAs.</text>
</comment>
<organism evidence="13">
    <name type="scientific">Tomato leaf curl Palampur virus</name>
    <dbReference type="NCBI Taxonomy" id="526476"/>
    <lineage>
        <taxon>Viruses</taxon>
        <taxon>Monodnaviria</taxon>
        <taxon>Shotokuvirae</taxon>
        <taxon>Cressdnaviricota</taxon>
        <taxon>Repensiviricetes</taxon>
        <taxon>Geplafuvirales</taxon>
        <taxon>Geminiviridae</taxon>
        <taxon>Begomovirus</taxon>
        <taxon>Begomovirus solanumpalampurense</taxon>
    </lineage>
</organism>
<keyword evidence="8 10" id="KW-1035">Host cytoplasm</keyword>
<sequence>MWDPLLPEFPESVHGLRCMLAVKYLKEIEKTYSPDTIGYDLVRDLISVVRARNYGEASSRYLHFNARIESTPSSELRQPVCCPCSCPYCPRHKGKGMGEQTHEPETKILPDVSKLGRAQGL</sequence>
<keyword evidence="6 10" id="KW-0945">Host-virus interaction</keyword>
<evidence type="ECO:0000256" key="10">
    <source>
        <dbReference type="RuleBase" id="RU364051"/>
    </source>
</evidence>
<dbReference type="InterPro" id="IPR002511">
    <property type="entry name" value="Gemini_V2"/>
</dbReference>
<evidence type="ECO:0000313" key="13">
    <source>
        <dbReference type="EMBL" id="AUR44996.1"/>
    </source>
</evidence>
<comment type="similarity">
    <text evidence="3 10">Belongs to the geminiviridae protein AV2/V2 family.</text>
</comment>
<protein>
    <recommendedName>
        <fullName evidence="10">Protein V2</fullName>
    </recommendedName>
</protein>
<name>A0A2I7MLN8_9GEMI</name>
<evidence type="ECO:0000256" key="5">
    <source>
        <dbReference type="ARBA" id="ARBA00022463"/>
    </source>
</evidence>
<evidence type="ECO:0000256" key="11">
    <source>
        <dbReference type="SAM" id="MobiDB-lite"/>
    </source>
</evidence>
<keyword evidence="13" id="KW-0167">Capsid protein</keyword>
<gene>
    <name evidence="13" type="primary">AV2</name>
</gene>
<feature type="region of interest" description="Disordered" evidence="11">
    <location>
        <begin position="95"/>
        <end position="121"/>
    </location>
</feature>
<dbReference type="EMBL" id="KY564204">
    <property type="protein sequence ID" value="AUR44996.1"/>
    <property type="molecule type" value="Genomic_DNA"/>
</dbReference>
<evidence type="ECO:0000256" key="2">
    <source>
        <dbReference type="ARBA" id="ARBA00004407"/>
    </source>
</evidence>
<evidence type="ECO:0000259" key="12">
    <source>
        <dbReference type="Pfam" id="PF03716"/>
    </source>
</evidence>
<evidence type="ECO:0000256" key="7">
    <source>
        <dbReference type="ARBA" id="ARBA00022632"/>
    </source>
</evidence>
<comment type="subunit">
    <text evidence="4 10">Interacts with host SGS3.</text>
</comment>
<evidence type="ECO:0000256" key="9">
    <source>
        <dbReference type="ARBA" id="ARBA00023280"/>
    </source>
</evidence>
<dbReference type="InterPro" id="IPR005159">
    <property type="entry name" value="WCCH"/>
</dbReference>
<proteinExistence type="inferred from homology"/>
<dbReference type="GO" id="GO:0052170">
    <property type="term" value="P:symbiont-mediated suppression of host innate immune response"/>
    <property type="evidence" value="ECO:0007669"/>
    <property type="project" value="UniProtKB-KW"/>
</dbReference>
<feature type="domain" description="WCCH motif" evidence="12">
    <location>
        <begin position="79"/>
        <end position="102"/>
    </location>
</feature>
<accession>A0A2I7MLN8</accession>
<dbReference type="GO" id="GO:0044220">
    <property type="term" value="C:host cell perinuclear region of cytoplasm"/>
    <property type="evidence" value="ECO:0007669"/>
    <property type="project" value="UniProtKB-SubCell"/>
</dbReference>
<keyword evidence="5 10" id="KW-0941">Suppressor of RNA silencing</keyword>
<dbReference type="GO" id="GO:0060967">
    <property type="term" value="P:negative regulation of gene silencing by regulatory ncRNA"/>
    <property type="evidence" value="ECO:0007669"/>
    <property type="project" value="InterPro"/>
</dbReference>
<evidence type="ECO:0000256" key="8">
    <source>
        <dbReference type="ARBA" id="ARBA00023200"/>
    </source>
</evidence>
<keyword evidence="9" id="KW-0899">Viral immunoevasion</keyword>
<dbReference type="Pfam" id="PF01524">
    <property type="entry name" value="Gemini_V2"/>
    <property type="match status" value="1"/>
</dbReference>
<evidence type="ECO:0000256" key="4">
    <source>
        <dbReference type="ARBA" id="ARBA00011105"/>
    </source>
</evidence>
<evidence type="ECO:0000256" key="6">
    <source>
        <dbReference type="ARBA" id="ARBA00022581"/>
    </source>
</evidence>
<comment type="subcellular location">
    <subcellularLocation>
        <location evidence="2 10">Host cytoplasm</location>
        <location evidence="2 10">Host perinuclear region</location>
    </subcellularLocation>
</comment>